<dbReference type="OrthoDB" id="4487429at2759"/>
<dbReference type="AlphaFoldDB" id="A0A9W9ERH1"/>
<dbReference type="RefSeq" id="XP_056508641.1">
    <property type="nucleotide sequence ID" value="XM_056658348.1"/>
</dbReference>
<keyword evidence="2" id="KW-0812">Transmembrane</keyword>
<evidence type="ECO:0000256" key="1">
    <source>
        <dbReference type="SAM" id="MobiDB-lite"/>
    </source>
</evidence>
<keyword evidence="2" id="KW-1133">Transmembrane helix</keyword>
<feature type="compositionally biased region" description="Low complexity" evidence="1">
    <location>
        <begin position="47"/>
        <end position="65"/>
    </location>
</feature>
<keyword evidence="4" id="KW-1185">Reference proteome</keyword>
<reference evidence="3" key="1">
    <citation type="submission" date="2022-11" db="EMBL/GenBank/DDBJ databases">
        <authorList>
            <person name="Petersen C."/>
        </authorList>
    </citation>
    <scope>NUCLEOTIDE SEQUENCE</scope>
    <source>
        <strain evidence="3">IBT 34128</strain>
    </source>
</reference>
<evidence type="ECO:0000256" key="2">
    <source>
        <dbReference type="SAM" id="Phobius"/>
    </source>
</evidence>
<protein>
    <submittedName>
        <fullName evidence="3">Uncharacterized protein</fullName>
    </submittedName>
</protein>
<keyword evidence="2" id="KW-0472">Membrane</keyword>
<feature type="region of interest" description="Disordered" evidence="1">
    <location>
        <begin position="46"/>
        <end position="65"/>
    </location>
</feature>
<sequence>MNLDNPGNQPQRARPTRLSSTIIKFLWAGLVLLLALLISFIYSSRQSPLSPDTDSSSGSDSTASPTHNCLLPITRYDIYTGQVACYPSSGGIWMAELGPLELQHLNINRFESTERSWNQADEDKFCDQLRPFGGSWYTQSADDLWVGGECHELHEFEPALSIHRQIAFPENGGVWVLAIEGDALFPPGMATVRNALTMEERCKALEKLGAVFCADLTKCSALQDLSQQPSQLVRKKKLDDAPTCGGAL</sequence>
<accession>A0A9W9ERH1</accession>
<evidence type="ECO:0000313" key="3">
    <source>
        <dbReference type="EMBL" id="KAJ5086516.1"/>
    </source>
</evidence>
<dbReference type="GeneID" id="81397517"/>
<dbReference type="Proteomes" id="UP001141434">
    <property type="component" value="Unassembled WGS sequence"/>
</dbReference>
<reference evidence="3" key="2">
    <citation type="journal article" date="2023" name="IMA Fungus">
        <title>Comparative genomic study of the Penicillium genus elucidates a diverse pangenome and 15 lateral gene transfer events.</title>
        <authorList>
            <person name="Petersen C."/>
            <person name="Sorensen T."/>
            <person name="Nielsen M.R."/>
            <person name="Sondergaard T.E."/>
            <person name="Sorensen J.L."/>
            <person name="Fitzpatrick D.A."/>
            <person name="Frisvad J.C."/>
            <person name="Nielsen K.L."/>
        </authorList>
    </citation>
    <scope>NUCLEOTIDE SEQUENCE</scope>
    <source>
        <strain evidence="3">IBT 34128</strain>
    </source>
</reference>
<organism evidence="3 4">
    <name type="scientific">Penicillium alfredii</name>
    <dbReference type="NCBI Taxonomy" id="1506179"/>
    <lineage>
        <taxon>Eukaryota</taxon>
        <taxon>Fungi</taxon>
        <taxon>Dikarya</taxon>
        <taxon>Ascomycota</taxon>
        <taxon>Pezizomycotina</taxon>
        <taxon>Eurotiomycetes</taxon>
        <taxon>Eurotiomycetidae</taxon>
        <taxon>Eurotiales</taxon>
        <taxon>Aspergillaceae</taxon>
        <taxon>Penicillium</taxon>
    </lineage>
</organism>
<comment type="caution">
    <text evidence="3">The sequence shown here is derived from an EMBL/GenBank/DDBJ whole genome shotgun (WGS) entry which is preliminary data.</text>
</comment>
<evidence type="ECO:0000313" key="4">
    <source>
        <dbReference type="Proteomes" id="UP001141434"/>
    </source>
</evidence>
<name>A0A9W9ERH1_9EURO</name>
<dbReference type="EMBL" id="JAPMSZ010000010">
    <property type="protein sequence ID" value="KAJ5086516.1"/>
    <property type="molecule type" value="Genomic_DNA"/>
</dbReference>
<gene>
    <name evidence="3" type="ORF">NUU61_007823</name>
</gene>
<feature type="transmembrane region" description="Helical" evidence="2">
    <location>
        <begin position="21"/>
        <end position="42"/>
    </location>
</feature>
<proteinExistence type="predicted"/>